<dbReference type="GO" id="GO:0046912">
    <property type="term" value="F:acyltransferase activity, acyl groups converted into alkyl on transfer"/>
    <property type="evidence" value="ECO:0007669"/>
    <property type="project" value="InterPro"/>
</dbReference>
<name>A0A0M0BUR4_9ARCH</name>
<dbReference type="Pfam" id="PF00682">
    <property type="entry name" value="HMGL-like"/>
    <property type="match status" value="1"/>
</dbReference>
<comment type="similarity">
    <text evidence="1">Belongs to the alpha-IPM synthase/homocitrate synthase family.</text>
</comment>
<protein>
    <recommendedName>
        <fullName evidence="3">Pyruvate carboxyltransferase domain-containing protein</fullName>
    </recommendedName>
</protein>
<evidence type="ECO:0000259" key="3">
    <source>
        <dbReference type="PROSITE" id="PS50991"/>
    </source>
</evidence>
<dbReference type="InterPro" id="IPR002034">
    <property type="entry name" value="AIPM/Hcit_synth_CS"/>
</dbReference>
<proteinExistence type="inferred from homology"/>
<dbReference type="PROSITE" id="PS00816">
    <property type="entry name" value="AIPM_HOMOCIT_SYNTH_2"/>
    <property type="match status" value="1"/>
</dbReference>
<evidence type="ECO:0000256" key="2">
    <source>
        <dbReference type="ARBA" id="ARBA00022679"/>
    </source>
</evidence>
<organism evidence="4 5">
    <name type="scientific">miscellaneous Crenarchaeota group-1 archaeon SG8-32-3</name>
    <dbReference type="NCBI Taxonomy" id="1685125"/>
    <lineage>
        <taxon>Archaea</taxon>
        <taxon>Candidatus Bathyarchaeota</taxon>
        <taxon>MCG-1</taxon>
    </lineage>
</organism>
<evidence type="ECO:0000313" key="4">
    <source>
        <dbReference type="EMBL" id="KON32085.1"/>
    </source>
</evidence>
<evidence type="ECO:0000313" key="5">
    <source>
        <dbReference type="Proteomes" id="UP000054016"/>
    </source>
</evidence>
<dbReference type="PANTHER" id="PTHR42880:SF1">
    <property type="entry name" value="ISOPROPYLMALATE_HOMOCITRATE_CITRAMALATE SYNTHASE FAMILY PROTEIN"/>
    <property type="match status" value="1"/>
</dbReference>
<sequence length="441" mass="50034">MRKTIFKKLEAQGLISNYNRLRKNLPPKLPKKVFLWDETFREGLKAPTVFLTYVEQVKLAKLMDETGISIINVGFPALSENDKHNIKRIVNENFKNTTLTASAKATKESVDACLECRLKEITIEAPFNGLNLKYNLKITKQQALKRTVESIEYARKNGAKVNFILMDGTRTPLEDILQIFEAAANAGASRLVIADSVGFMRPLSMRYLMARIRDGLPENVKRKTALSVHCHNDFGLGTANTLAAVEEGVTYLHTCLAGFGERAGIAPFEEVATALELLYNIDTGVDLGRVYRLAQSAGKAFALPVQFHKPIIGDSIFTHEVDQDLEEMRAHPLLFEPFPPQIVGRETTLFIGRNTAQTLIQQLMEKAGIRASPRQMDELFRRLKGPQENLDKGESQMTFYEVKKLMKDLLKGYSMWDFWRLVEQITRQKPKLQENKKKTRL</sequence>
<dbReference type="EMBL" id="LFWV01000012">
    <property type="protein sequence ID" value="KON32085.1"/>
    <property type="molecule type" value="Genomic_DNA"/>
</dbReference>
<dbReference type="GO" id="GO:0019752">
    <property type="term" value="P:carboxylic acid metabolic process"/>
    <property type="evidence" value="ECO:0007669"/>
    <property type="project" value="InterPro"/>
</dbReference>
<dbReference type="InterPro" id="IPR013785">
    <property type="entry name" value="Aldolase_TIM"/>
</dbReference>
<dbReference type="SUPFAM" id="SSF51569">
    <property type="entry name" value="Aldolase"/>
    <property type="match status" value="1"/>
</dbReference>
<dbReference type="Gene3D" id="3.20.20.70">
    <property type="entry name" value="Aldolase class I"/>
    <property type="match status" value="1"/>
</dbReference>
<dbReference type="PANTHER" id="PTHR42880">
    <property type="entry name" value="HOMOCITRATE SYNTHASE"/>
    <property type="match status" value="1"/>
</dbReference>
<evidence type="ECO:0000256" key="1">
    <source>
        <dbReference type="ARBA" id="ARBA00006154"/>
    </source>
</evidence>
<comment type="caution">
    <text evidence="4">The sequence shown here is derived from an EMBL/GenBank/DDBJ whole genome shotgun (WGS) entry which is preliminary data.</text>
</comment>
<feature type="domain" description="Pyruvate carboxyltransferase" evidence="3">
    <location>
        <begin position="33"/>
        <end position="291"/>
    </location>
</feature>
<reference evidence="5" key="1">
    <citation type="submission" date="2015-06" db="EMBL/GenBank/DDBJ databases">
        <title>New insights into the roles of widespread benthic archaea in carbon and nitrogen cycling.</title>
        <authorList>
            <person name="Lazar C.S."/>
            <person name="Baker B.J."/>
            <person name="Seitz K.W."/>
            <person name="Hyde A.S."/>
            <person name="Dick G.J."/>
            <person name="Hinrichs K.-U."/>
            <person name="Teske A.P."/>
        </authorList>
    </citation>
    <scope>NUCLEOTIDE SEQUENCE [LARGE SCALE GENOMIC DNA]</scope>
</reference>
<dbReference type="Proteomes" id="UP000054016">
    <property type="component" value="Unassembled WGS sequence"/>
</dbReference>
<keyword evidence="2" id="KW-0808">Transferase</keyword>
<dbReference type="AlphaFoldDB" id="A0A0M0BUR4"/>
<accession>A0A0M0BUR4</accession>
<dbReference type="PROSITE" id="PS50991">
    <property type="entry name" value="PYR_CT"/>
    <property type="match status" value="1"/>
</dbReference>
<gene>
    <name evidence="4" type="ORF">AC478_01330</name>
</gene>
<dbReference type="InterPro" id="IPR000891">
    <property type="entry name" value="PYR_CT"/>
</dbReference>